<feature type="compositionally biased region" description="Low complexity" evidence="1">
    <location>
        <begin position="215"/>
        <end position="235"/>
    </location>
</feature>
<reference evidence="3 4" key="1">
    <citation type="journal article" date="2019" name="J. Hered.">
        <title>An Improved Genome Assembly for Drosophila navojoa, the Basal Species in the mojavensis Cluster.</title>
        <authorList>
            <person name="Vanderlinde T."/>
            <person name="Dupim E.G."/>
            <person name="Nazario-Yepiz N.O."/>
            <person name="Carvalho A.B."/>
        </authorList>
    </citation>
    <scope>NUCLEOTIDE SEQUENCE [LARGE SCALE GENOMIC DNA]</scope>
    <source>
        <strain evidence="3">Navoj_Jal97</strain>
        <tissue evidence="3">Whole organism</tissue>
    </source>
</reference>
<accession>A0A484AZK5</accession>
<evidence type="ECO:0000313" key="4">
    <source>
        <dbReference type="Proteomes" id="UP000295192"/>
    </source>
</evidence>
<name>A0A484AZK5_DRONA</name>
<sequence length="306" mass="33987">MTDKTFKLSLRKAQAISDKDSDLLLPNATKKLRRVKRKLLKRKIQHNWKEDEINRLIAAVEMEPSIWMEGPLQYKSARKHCWDAVVAQLAIADVDVNEAKTKWSSLRVTFRLNLSKMNNASSTNGNTVVWRYFNQMSFLSSSCQNNQSNVMLKEELNTPVQSPLPTMDKRRRTRGRPNCSSSTLLPASISLSSETPASEPASISPRPAPAPAPANPLLLPTDVPASPEFSSSPAPRLSTPALAPLSHVSAVLNDGVDDGCSKADANAAFCDYLLSEMRSLSTEEARALRQHLTRTLLNFMERVLEM</sequence>
<dbReference type="InterPro" id="IPR039353">
    <property type="entry name" value="TF_Adf1"/>
</dbReference>
<dbReference type="PANTHER" id="PTHR12243">
    <property type="entry name" value="MADF DOMAIN TRANSCRIPTION FACTOR"/>
    <property type="match status" value="1"/>
</dbReference>
<evidence type="ECO:0000256" key="1">
    <source>
        <dbReference type="SAM" id="MobiDB-lite"/>
    </source>
</evidence>
<dbReference type="SMART" id="SM00595">
    <property type="entry name" value="MADF"/>
    <property type="match status" value="1"/>
</dbReference>
<feature type="region of interest" description="Disordered" evidence="1">
    <location>
        <begin position="152"/>
        <end position="236"/>
    </location>
</feature>
<feature type="domain" description="MADF" evidence="2">
    <location>
        <begin position="55"/>
        <end position="144"/>
    </location>
</feature>
<dbReference type="PROSITE" id="PS51029">
    <property type="entry name" value="MADF"/>
    <property type="match status" value="1"/>
</dbReference>
<proteinExistence type="predicted"/>
<evidence type="ECO:0000259" key="2">
    <source>
        <dbReference type="PROSITE" id="PS51029"/>
    </source>
</evidence>
<gene>
    <name evidence="3" type="ORF">AWZ03_012160</name>
</gene>
<feature type="compositionally biased region" description="Polar residues" evidence="1">
    <location>
        <begin position="178"/>
        <end position="195"/>
    </location>
</feature>
<keyword evidence="4" id="KW-1185">Reference proteome</keyword>
<comment type="caution">
    <text evidence="3">The sequence shown here is derived from an EMBL/GenBank/DDBJ whole genome shotgun (WGS) entry which is preliminary data.</text>
</comment>
<dbReference type="Pfam" id="PF10545">
    <property type="entry name" value="MADF_DNA_bdg"/>
    <property type="match status" value="1"/>
</dbReference>
<dbReference type="Proteomes" id="UP000295192">
    <property type="component" value="Unassembled WGS sequence"/>
</dbReference>
<dbReference type="KEGG" id="dnv:108656176"/>
<dbReference type="InterPro" id="IPR006578">
    <property type="entry name" value="MADF-dom"/>
</dbReference>
<dbReference type="OMA" id="EMEPSIW"/>
<dbReference type="OrthoDB" id="8190343at2759"/>
<organism evidence="3 4">
    <name type="scientific">Drosophila navojoa</name>
    <name type="common">Fruit fly</name>
    <dbReference type="NCBI Taxonomy" id="7232"/>
    <lineage>
        <taxon>Eukaryota</taxon>
        <taxon>Metazoa</taxon>
        <taxon>Ecdysozoa</taxon>
        <taxon>Arthropoda</taxon>
        <taxon>Hexapoda</taxon>
        <taxon>Insecta</taxon>
        <taxon>Pterygota</taxon>
        <taxon>Neoptera</taxon>
        <taxon>Endopterygota</taxon>
        <taxon>Diptera</taxon>
        <taxon>Brachycera</taxon>
        <taxon>Muscomorpha</taxon>
        <taxon>Ephydroidea</taxon>
        <taxon>Drosophilidae</taxon>
        <taxon>Drosophila</taxon>
    </lineage>
</organism>
<dbReference type="EMBL" id="LSRL02000356">
    <property type="protein sequence ID" value="TDG41422.1"/>
    <property type="molecule type" value="Genomic_DNA"/>
</dbReference>
<evidence type="ECO:0000313" key="3">
    <source>
        <dbReference type="EMBL" id="TDG41422.1"/>
    </source>
</evidence>
<dbReference type="PANTHER" id="PTHR12243:SF67">
    <property type="entry name" value="COREPRESSOR OF PANGOLIN, ISOFORM A-RELATED"/>
    <property type="match status" value="1"/>
</dbReference>
<dbReference type="AlphaFoldDB" id="A0A484AZK5"/>
<feature type="compositionally biased region" description="Low complexity" evidence="1">
    <location>
        <begin position="196"/>
        <end position="205"/>
    </location>
</feature>
<protein>
    <recommendedName>
        <fullName evidence="2">MADF domain-containing protein</fullName>
    </recommendedName>
</protein>